<dbReference type="CDD" id="cd01630">
    <property type="entry name" value="HAD_KDO-like"/>
    <property type="match status" value="1"/>
</dbReference>
<dbReference type="InterPro" id="IPR046342">
    <property type="entry name" value="CBS_dom_sf"/>
</dbReference>
<evidence type="ECO:0000256" key="3">
    <source>
        <dbReference type="ARBA" id="ARBA00011881"/>
    </source>
</evidence>
<dbReference type="InterPro" id="IPR000644">
    <property type="entry name" value="CBS_dom"/>
</dbReference>
<feature type="domain" description="CBS" evidence="8">
    <location>
        <begin position="228"/>
        <end position="281"/>
    </location>
</feature>
<keyword evidence="7" id="KW-0486">Methionine biosynthesis</keyword>
<evidence type="ECO:0000313" key="10">
    <source>
        <dbReference type="Proteomes" id="UP001060368"/>
    </source>
</evidence>
<evidence type="ECO:0000256" key="1">
    <source>
        <dbReference type="ARBA" id="ARBA00001946"/>
    </source>
</evidence>
<evidence type="ECO:0000256" key="5">
    <source>
        <dbReference type="ARBA" id="ARBA00022801"/>
    </source>
</evidence>
<keyword evidence="6" id="KW-0460">Magnesium</keyword>
<keyword evidence="7" id="KW-0028">Amino-acid biosynthesis</keyword>
<dbReference type="GO" id="GO:0008781">
    <property type="term" value="F:N-acylneuraminate cytidylyltransferase activity"/>
    <property type="evidence" value="ECO:0007669"/>
    <property type="project" value="TreeGrafter"/>
</dbReference>
<dbReference type="RefSeq" id="WP_257742414.1">
    <property type="nucleotide sequence ID" value="NZ_CP096115.1"/>
</dbReference>
<dbReference type="SFLD" id="SFLDG01138">
    <property type="entry name" value="C1.6.2:_Deoxy-d-mannose-octulo"/>
    <property type="match status" value="1"/>
</dbReference>
<evidence type="ECO:0000259" key="8">
    <source>
        <dbReference type="Pfam" id="PF00571"/>
    </source>
</evidence>
<dbReference type="InterPro" id="IPR036412">
    <property type="entry name" value="HAD-like_sf"/>
</dbReference>
<dbReference type="KEGG" id="mend:L6E24_13085"/>
<feature type="domain" description="CBS" evidence="8">
    <location>
        <begin position="294"/>
        <end position="339"/>
    </location>
</feature>
<comment type="similarity">
    <text evidence="2">Belongs to the KdsC family.</text>
</comment>
<dbReference type="Pfam" id="PF00571">
    <property type="entry name" value="CBS"/>
    <property type="match status" value="2"/>
</dbReference>
<dbReference type="InterPro" id="IPR010023">
    <property type="entry name" value="KdsC_fam"/>
</dbReference>
<dbReference type="NCBIfam" id="TIGR01670">
    <property type="entry name" value="KdsC-phosphatas"/>
    <property type="match status" value="1"/>
</dbReference>
<dbReference type="SUPFAM" id="SSF54631">
    <property type="entry name" value="CBS-domain pair"/>
    <property type="match status" value="1"/>
</dbReference>
<dbReference type="GO" id="GO:0009086">
    <property type="term" value="P:methionine biosynthetic process"/>
    <property type="evidence" value="ECO:0007669"/>
    <property type="project" value="UniProtKB-KW"/>
</dbReference>
<dbReference type="AlphaFoldDB" id="A0A9E7TK16"/>
<reference evidence="9" key="1">
    <citation type="submission" date="2022-04" db="EMBL/GenBank/DDBJ databases">
        <title>Complete genome of Methanoplanus endosymbiosus DSM 3599.</title>
        <authorList>
            <person name="Chen S.-C."/>
            <person name="You Y.-T."/>
            <person name="Zhou Y.-Z."/>
            <person name="Lai M.-C."/>
        </authorList>
    </citation>
    <scope>NUCLEOTIDE SEQUENCE</scope>
    <source>
        <strain evidence="9">DSM 3599</strain>
    </source>
</reference>
<keyword evidence="5 9" id="KW-0378">Hydrolase</keyword>
<comment type="subunit">
    <text evidence="3">Homotetramer.</text>
</comment>
<dbReference type="GO" id="GO:0046872">
    <property type="term" value="F:metal ion binding"/>
    <property type="evidence" value="ECO:0007669"/>
    <property type="project" value="UniProtKB-KW"/>
</dbReference>
<dbReference type="PANTHER" id="PTHR21485">
    <property type="entry name" value="HAD SUPERFAMILY MEMBERS CMAS AND KDSC"/>
    <property type="match status" value="1"/>
</dbReference>
<accession>A0A9E7TK16</accession>
<dbReference type="SUPFAM" id="SSF56784">
    <property type="entry name" value="HAD-like"/>
    <property type="match status" value="1"/>
</dbReference>
<dbReference type="FunFam" id="3.40.50.1000:FF:000029">
    <property type="entry name" value="3-deoxy-D-manno-octulosonate 8-phosphate phosphatase KdsC"/>
    <property type="match status" value="1"/>
</dbReference>
<evidence type="ECO:0000256" key="4">
    <source>
        <dbReference type="ARBA" id="ARBA00022723"/>
    </source>
</evidence>
<comment type="cofactor">
    <cofactor evidence="1">
        <name>Mg(2+)</name>
        <dbReference type="ChEBI" id="CHEBI:18420"/>
    </cofactor>
</comment>
<name>A0A9E7TK16_9EURY</name>
<dbReference type="Pfam" id="PF08282">
    <property type="entry name" value="Hydrolase_3"/>
    <property type="match status" value="1"/>
</dbReference>
<protein>
    <submittedName>
        <fullName evidence="9">HAD hydrolase family protein</fullName>
    </submittedName>
</protein>
<keyword evidence="4" id="KW-0479">Metal-binding</keyword>
<sequence>MTLFEGSFSNMTITNNSSKLQHIRAIFLDCDGVLTDGSLYYGSGGETYKKFNVKDGLAIKEIIRAGFYVFVISGRKSESLSIRCNELGITGIHQNISDKLACAKEICSDYDILLSEVIYMGDDLNDLELLQACGFSIAPADAAKSIKSKVDYICKASGGKGVVAEIANEFLQNQRVEPSRENNNNFSEEYSKKEYSLKKLIRSDIKKTKLQLDAEAQWLEPSKLQTVVDIMQTIFPHVDSKDDITQVLKKKSEGHKGLVLIINNESELLGIVADDDIHQYLQYKKQKIYKLNAADIMNSFPIVFSPNDTIQKVIDTAGKTGKNIYPIVNRDNIAIGIVNLIRGKINYD</sequence>
<dbReference type="InterPro" id="IPR050793">
    <property type="entry name" value="CMP-NeuNAc_synthase"/>
</dbReference>
<dbReference type="Gene3D" id="3.40.50.1000">
    <property type="entry name" value="HAD superfamily/HAD-like"/>
    <property type="match status" value="1"/>
</dbReference>
<evidence type="ECO:0000256" key="6">
    <source>
        <dbReference type="ARBA" id="ARBA00022842"/>
    </source>
</evidence>
<keyword evidence="10" id="KW-1185">Reference proteome</keyword>
<dbReference type="Proteomes" id="UP001060368">
    <property type="component" value="Chromosome"/>
</dbReference>
<dbReference type="EMBL" id="CP096115">
    <property type="protein sequence ID" value="UUX92265.1"/>
    <property type="molecule type" value="Genomic_DNA"/>
</dbReference>
<evidence type="ECO:0000256" key="2">
    <source>
        <dbReference type="ARBA" id="ARBA00005893"/>
    </source>
</evidence>
<dbReference type="SFLD" id="SFLDS00003">
    <property type="entry name" value="Haloacid_Dehalogenase"/>
    <property type="match status" value="1"/>
</dbReference>
<dbReference type="GO" id="GO:0016788">
    <property type="term" value="F:hydrolase activity, acting on ester bonds"/>
    <property type="evidence" value="ECO:0007669"/>
    <property type="project" value="InterPro"/>
</dbReference>
<evidence type="ECO:0000313" key="9">
    <source>
        <dbReference type="EMBL" id="UUX92265.1"/>
    </source>
</evidence>
<dbReference type="GeneID" id="74308654"/>
<dbReference type="Gene3D" id="3.10.580.10">
    <property type="entry name" value="CBS-domain"/>
    <property type="match status" value="1"/>
</dbReference>
<proteinExistence type="inferred from homology"/>
<dbReference type="PANTHER" id="PTHR21485:SF3">
    <property type="entry name" value="N-ACYLNEURAMINATE CYTIDYLYLTRANSFERASE"/>
    <property type="match status" value="1"/>
</dbReference>
<gene>
    <name evidence="9" type="ORF">L6E24_13085</name>
</gene>
<dbReference type="SFLD" id="SFLDG01136">
    <property type="entry name" value="C1.6:_Phosphoserine_Phosphatas"/>
    <property type="match status" value="1"/>
</dbReference>
<dbReference type="InterPro" id="IPR023214">
    <property type="entry name" value="HAD_sf"/>
</dbReference>
<evidence type="ECO:0000256" key="7">
    <source>
        <dbReference type="ARBA" id="ARBA00023167"/>
    </source>
</evidence>
<dbReference type="CDD" id="cd02205">
    <property type="entry name" value="CBS_pair_SF"/>
    <property type="match status" value="1"/>
</dbReference>
<organism evidence="9 10">
    <name type="scientific">Methanoplanus endosymbiosus</name>
    <dbReference type="NCBI Taxonomy" id="33865"/>
    <lineage>
        <taxon>Archaea</taxon>
        <taxon>Methanobacteriati</taxon>
        <taxon>Methanobacteriota</taxon>
        <taxon>Stenosarchaea group</taxon>
        <taxon>Methanomicrobia</taxon>
        <taxon>Methanomicrobiales</taxon>
        <taxon>Methanomicrobiaceae</taxon>
        <taxon>Methanoplanus</taxon>
    </lineage>
</organism>